<sequence>MEFFSWIGSAVGSIASGISNVVSSISSGLSAAIDRVGEIIKSGISTLGKLVTTTIKTLRDICPKGANFLHEISQAVTKLLTPVLGPFLAPVVTSIIMDVINNIFMSLLTPINENPLDNEQIEEYGALLEQSEKNNWDDGDKFDTVNEHYEYLKSKAKEENIEIKPVERLSVESMKRRTIAMSELWERLEKREEITISQDFLIFSALKAFTPERVQAIINASKEMGFSAVKFSDLRNGKLDPDITKKYNLTIVSQLKEIYENKGITITDDEAINELANMKTSVEEIKFMEPLKDKFDLYAALGERLFNKNSLENEYKNMM</sequence>
<name>A0ABX5C301_9FIRM</name>
<protein>
    <submittedName>
        <fullName evidence="1">Uncharacterized protein</fullName>
    </submittedName>
</protein>
<proteinExistence type="predicted"/>
<dbReference type="EMBL" id="PPDD01000009">
    <property type="protein sequence ID" value="PQL57725.1"/>
    <property type="molecule type" value="Genomic_DNA"/>
</dbReference>
<reference evidence="1 2" key="1">
    <citation type="journal article" date="2018" name="Int. J. Syst. Evol. Microbiol.">
        <title>Veillonella infantium sp. nov., an anaerobic, Gram-stain-negative coccus isolated from tongue biofilm of a Thai child.</title>
        <authorList>
            <person name="Mashima I."/>
            <person name="Liao Y.C."/>
            <person name="Miyakawa H."/>
            <person name="Theodorea C.F."/>
            <person name="Thawboon B."/>
            <person name="Thaweboon S."/>
            <person name="Scannapieco F.A."/>
            <person name="Nakazawa F."/>
        </authorList>
    </citation>
    <scope>NUCLEOTIDE SEQUENCE [LARGE SCALE GENOMIC DNA]</scope>
    <source>
        <strain evidence="1 2">T11011-4</strain>
    </source>
</reference>
<evidence type="ECO:0000313" key="1">
    <source>
        <dbReference type="EMBL" id="PQL57725.1"/>
    </source>
</evidence>
<dbReference type="RefSeq" id="WP_105094273.1">
    <property type="nucleotide sequence ID" value="NZ_PPDD01000009.1"/>
</dbReference>
<comment type="caution">
    <text evidence="1">The sequence shown here is derived from an EMBL/GenBank/DDBJ whole genome shotgun (WGS) entry which is preliminary data.</text>
</comment>
<organism evidence="1 2">
    <name type="scientific">Veillonella infantium</name>
    <dbReference type="NCBI Taxonomy" id="1911679"/>
    <lineage>
        <taxon>Bacteria</taxon>
        <taxon>Bacillati</taxon>
        <taxon>Bacillota</taxon>
        <taxon>Negativicutes</taxon>
        <taxon>Veillonellales</taxon>
        <taxon>Veillonellaceae</taxon>
        <taxon>Veillonella</taxon>
    </lineage>
</organism>
<accession>A0ABX5C301</accession>
<gene>
    <name evidence="1" type="ORF">VCHSUH03_05185</name>
</gene>
<keyword evidence="2" id="KW-1185">Reference proteome</keyword>
<evidence type="ECO:0000313" key="2">
    <source>
        <dbReference type="Proteomes" id="UP000238899"/>
    </source>
</evidence>
<dbReference type="Proteomes" id="UP000238899">
    <property type="component" value="Unassembled WGS sequence"/>
</dbReference>